<reference evidence="3 4" key="1">
    <citation type="submission" date="2018-07" db="EMBL/GenBank/DDBJ databases">
        <title>Genomic Encyclopedia of Type Strains, Phase IV (KMG-IV): sequencing the most valuable type-strain genomes for metagenomic binning, comparative biology and taxonomic classification.</title>
        <authorList>
            <person name="Goeker M."/>
        </authorList>
    </citation>
    <scope>NUCLEOTIDE SEQUENCE [LARGE SCALE GENOMIC DNA]</scope>
    <source>
        <strain evidence="3 4">DSM 14364</strain>
    </source>
</reference>
<dbReference type="RefSeq" id="WP_114771140.1">
    <property type="nucleotide sequence ID" value="NZ_QQBB01000006.1"/>
</dbReference>
<evidence type="ECO:0000313" key="4">
    <source>
        <dbReference type="Proteomes" id="UP000254925"/>
    </source>
</evidence>
<dbReference type="PANTHER" id="PTHR44068">
    <property type="entry name" value="ZGC:194242"/>
    <property type="match status" value="1"/>
</dbReference>
<dbReference type="EMBL" id="QQBB01000006">
    <property type="protein sequence ID" value="RDI57913.1"/>
    <property type="molecule type" value="Genomic_DNA"/>
</dbReference>
<feature type="domain" description="Methyltransferase type 11" evidence="2">
    <location>
        <begin position="70"/>
        <end position="167"/>
    </location>
</feature>
<dbReference type="CDD" id="cd02440">
    <property type="entry name" value="AdoMet_MTases"/>
    <property type="match status" value="1"/>
</dbReference>
<dbReference type="InterPro" id="IPR013216">
    <property type="entry name" value="Methyltransf_11"/>
</dbReference>
<dbReference type="GO" id="GO:0008757">
    <property type="term" value="F:S-adenosylmethionine-dependent methyltransferase activity"/>
    <property type="evidence" value="ECO:0007669"/>
    <property type="project" value="InterPro"/>
</dbReference>
<gene>
    <name evidence="3" type="ORF">DES45_106227</name>
</gene>
<dbReference type="Gene3D" id="3.40.50.150">
    <property type="entry name" value="Vaccinia Virus protein VP39"/>
    <property type="match status" value="1"/>
</dbReference>
<keyword evidence="4" id="KW-1185">Reference proteome</keyword>
<dbReference type="InterPro" id="IPR029063">
    <property type="entry name" value="SAM-dependent_MTases_sf"/>
</dbReference>
<protein>
    <submittedName>
        <fullName evidence="3">Methyltransferase family protein</fullName>
    </submittedName>
</protein>
<dbReference type="InterPro" id="IPR050447">
    <property type="entry name" value="Erg6_SMT_methyltransf"/>
</dbReference>
<evidence type="ECO:0000256" key="1">
    <source>
        <dbReference type="ARBA" id="ARBA00022679"/>
    </source>
</evidence>
<dbReference type="GO" id="GO:0032259">
    <property type="term" value="P:methylation"/>
    <property type="evidence" value="ECO:0007669"/>
    <property type="project" value="UniProtKB-KW"/>
</dbReference>
<dbReference type="AlphaFoldDB" id="A0A370HIC6"/>
<evidence type="ECO:0000259" key="2">
    <source>
        <dbReference type="Pfam" id="PF08241"/>
    </source>
</evidence>
<sequence>MVQRGDDVRDHYASPDIIDRVLAAVAEAGHRTDQLAAEMLYPFDQLHGREIVATREHVARLRLTPGMHVLDVGSGIGGPARYIAQTYDVMVTGIDVTPEFVATANELTRRCGLDTKVSFLEADALALPFADNSFDAALCLYVGMNVVDKAHLCREIRRVLKPGGHLVWSEAALGPVGPVRFPVPWARFPSASFLVPPQVLQQTFTKAGFHIIEFVDETERFIAPASQSGEMPPAPGAQQVANQVVLGSDFIERRQNFVRNLMEGRLVSILIEAVKA</sequence>
<proteinExistence type="predicted"/>
<keyword evidence="3" id="KW-0489">Methyltransferase</keyword>
<dbReference type="PANTHER" id="PTHR44068:SF11">
    <property type="entry name" value="GERANYL DIPHOSPHATE 2-C-METHYLTRANSFERASE"/>
    <property type="match status" value="1"/>
</dbReference>
<evidence type="ECO:0000313" key="3">
    <source>
        <dbReference type="EMBL" id="RDI57913.1"/>
    </source>
</evidence>
<dbReference type="Proteomes" id="UP000254925">
    <property type="component" value="Unassembled WGS sequence"/>
</dbReference>
<dbReference type="Pfam" id="PF08241">
    <property type="entry name" value="Methyltransf_11"/>
    <property type="match status" value="1"/>
</dbReference>
<keyword evidence="1 3" id="KW-0808">Transferase</keyword>
<dbReference type="OrthoDB" id="5517736at2"/>
<dbReference type="SUPFAM" id="SSF53335">
    <property type="entry name" value="S-adenosyl-L-methionine-dependent methyltransferases"/>
    <property type="match status" value="1"/>
</dbReference>
<comment type="caution">
    <text evidence="3">The sequence shown here is derived from an EMBL/GenBank/DDBJ whole genome shotgun (WGS) entry which is preliminary data.</text>
</comment>
<accession>A0A370HIC6</accession>
<organism evidence="3 4">
    <name type="scientific">Microvirga subterranea</name>
    <dbReference type="NCBI Taxonomy" id="186651"/>
    <lineage>
        <taxon>Bacteria</taxon>
        <taxon>Pseudomonadati</taxon>
        <taxon>Pseudomonadota</taxon>
        <taxon>Alphaproteobacteria</taxon>
        <taxon>Hyphomicrobiales</taxon>
        <taxon>Methylobacteriaceae</taxon>
        <taxon>Microvirga</taxon>
    </lineage>
</organism>
<name>A0A370HIC6_9HYPH</name>